<feature type="transmembrane region" description="Helical" evidence="8">
    <location>
        <begin position="257"/>
        <end position="275"/>
    </location>
</feature>
<dbReference type="AlphaFoldDB" id="A0AAD4N1Q1"/>
<evidence type="ECO:0000256" key="3">
    <source>
        <dbReference type="ARBA" id="ARBA00022448"/>
    </source>
</evidence>
<evidence type="ECO:0000256" key="4">
    <source>
        <dbReference type="ARBA" id="ARBA00022692"/>
    </source>
</evidence>
<dbReference type="Proteomes" id="UP001201812">
    <property type="component" value="Unassembled WGS sequence"/>
</dbReference>
<keyword evidence="4 8" id="KW-0812">Transmembrane</keyword>
<keyword evidence="5 8" id="KW-1133">Transmembrane helix</keyword>
<dbReference type="GO" id="GO:0033179">
    <property type="term" value="C:proton-transporting V-type ATPase, V0 domain"/>
    <property type="evidence" value="ECO:0007669"/>
    <property type="project" value="InterPro"/>
</dbReference>
<accession>A0AAD4N1Q1</accession>
<feature type="transmembrane region" description="Helical" evidence="8">
    <location>
        <begin position="424"/>
        <end position="444"/>
    </location>
</feature>
<dbReference type="GO" id="GO:0016471">
    <property type="term" value="C:vacuolar proton-transporting V-type ATPase complex"/>
    <property type="evidence" value="ECO:0007669"/>
    <property type="project" value="TreeGrafter"/>
</dbReference>
<dbReference type="InterPro" id="IPR002490">
    <property type="entry name" value="V-ATPase_116kDa_su"/>
</dbReference>
<keyword evidence="10" id="KW-1185">Reference proteome</keyword>
<feature type="transmembrane region" description="Helical" evidence="8">
    <location>
        <begin position="582"/>
        <end position="606"/>
    </location>
</feature>
<evidence type="ECO:0000256" key="1">
    <source>
        <dbReference type="ARBA" id="ARBA00004141"/>
    </source>
</evidence>
<keyword evidence="6 8" id="KW-0406">Ion transport</keyword>
<dbReference type="GO" id="GO:0005886">
    <property type="term" value="C:plasma membrane"/>
    <property type="evidence" value="ECO:0007669"/>
    <property type="project" value="TreeGrafter"/>
</dbReference>
<evidence type="ECO:0000256" key="7">
    <source>
        <dbReference type="ARBA" id="ARBA00023136"/>
    </source>
</evidence>
<gene>
    <name evidence="9" type="ORF">DdX_09935</name>
</gene>
<comment type="subcellular location">
    <subcellularLocation>
        <location evidence="1">Membrane</location>
        <topology evidence="1">Multi-pass membrane protein</topology>
    </subcellularLocation>
</comment>
<dbReference type="GO" id="GO:0046961">
    <property type="term" value="F:proton-transporting ATPase activity, rotational mechanism"/>
    <property type="evidence" value="ECO:0007669"/>
    <property type="project" value="InterPro"/>
</dbReference>
<evidence type="ECO:0000313" key="9">
    <source>
        <dbReference type="EMBL" id="KAI1711973.1"/>
    </source>
</evidence>
<keyword evidence="8" id="KW-0375">Hydrogen ion transport</keyword>
<evidence type="ECO:0000313" key="10">
    <source>
        <dbReference type="Proteomes" id="UP001201812"/>
    </source>
</evidence>
<dbReference type="Pfam" id="PF01496">
    <property type="entry name" value="V_ATPase_I"/>
    <property type="match status" value="2"/>
</dbReference>
<comment type="function">
    <text evidence="8">Essential component of the vacuolar proton pump (V-ATPase), a multimeric enzyme that catalyzes the translocation of protons across the membranes. Required for assembly and activity of the V-ATPase.</text>
</comment>
<evidence type="ECO:0000256" key="8">
    <source>
        <dbReference type="RuleBase" id="RU361189"/>
    </source>
</evidence>
<name>A0AAD4N1Q1_9BILA</name>
<organism evidence="9 10">
    <name type="scientific">Ditylenchus destructor</name>
    <dbReference type="NCBI Taxonomy" id="166010"/>
    <lineage>
        <taxon>Eukaryota</taxon>
        <taxon>Metazoa</taxon>
        <taxon>Ecdysozoa</taxon>
        <taxon>Nematoda</taxon>
        <taxon>Chromadorea</taxon>
        <taxon>Rhabditida</taxon>
        <taxon>Tylenchina</taxon>
        <taxon>Tylenchomorpha</taxon>
        <taxon>Sphaerularioidea</taxon>
        <taxon>Anguinidae</taxon>
        <taxon>Anguininae</taxon>
        <taxon>Ditylenchus</taxon>
    </lineage>
</organism>
<keyword evidence="3 8" id="KW-0813">Transport</keyword>
<sequence>MCHGKVYIRTLDVDEEEHSLFADEFKKSAFLLFFSGDQLNSKVRRICDGFRVNIIDNCSETPVGRSELLRNVMTRLEDMQTVIHKTLEHRDRVLNAAALNIKMWDIQVLKLKSIFHTLNMFNLDITQKCLIAECWIPTTDIGRVRTALQHATETSGSNVSSIVHKLETHECPPTYHKLNKFTRAFQGIVDSYGIASYREINPAPWTIITFPFIFAVMFGDTGHGMIMLLGAIGFIAFEKKIEAAKIKDEIFNTFYGGRYVILLMGLFAIYTGCIYNDIFSKSLNVFDSEWRNPYNPENLTRLIEQDERNNQSTSLELPPEFAFQHDNGPYVFGLDPIWNLALNRLNFLNPMKMKSSIIIGISQMSFGVILSLLNYIHVGSKIDVFFVFLPQVLFLGLIFIYLCVQVVLKWVFFWVTPKYIFGQYYPGSHCAPSLLIGLISMFMFKSREPGMAHQNDKKVWEENDQCFLQLWYPNQDTVEAIFITIAVFCIPVMLFVKPLYMWWKARRGEPVASGHGHDDNGGEFNFGDVMVYQAIHTIEFALGCISHTASYLRLWALSLAHAQLSDVLWSMVLRIALSQTGIIAIVANFIIFALFGTLSVAILVLMEGLSAFLHALRLHWVEFQSKFYAGQGIPFEPFSFHQLIRIHEGSDS</sequence>
<feature type="transmembrane region" description="Helical" evidence="8">
    <location>
        <begin position="388"/>
        <end position="412"/>
    </location>
</feature>
<proteinExistence type="inferred from homology"/>
<comment type="caution">
    <text evidence="9">The sequence shown here is derived from an EMBL/GenBank/DDBJ whole genome shotgun (WGS) entry which is preliminary data.</text>
</comment>
<dbReference type="PANTHER" id="PTHR11629">
    <property type="entry name" value="VACUOLAR PROTON ATPASES"/>
    <property type="match status" value="1"/>
</dbReference>
<evidence type="ECO:0000256" key="2">
    <source>
        <dbReference type="ARBA" id="ARBA00009904"/>
    </source>
</evidence>
<protein>
    <recommendedName>
        <fullName evidence="8">V-type proton ATPase subunit a</fullName>
    </recommendedName>
</protein>
<dbReference type="EMBL" id="JAKKPZ010000020">
    <property type="protein sequence ID" value="KAI1711973.1"/>
    <property type="molecule type" value="Genomic_DNA"/>
</dbReference>
<feature type="transmembrane region" description="Helical" evidence="8">
    <location>
        <begin position="480"/>
        <end position="500"/>
    </location>
</feature>
<dbReference type="GO" id="GO:0007035">
    <property type="term" value="P:vacuolar acidification"/>
    <property type="evidence" value="ECO:0007669"/>
    <property type="project" value="TreeGrafter"/>
</dbReference>
<keyword evidence="7 8" id="KW-0472">Membrane</keyword>
<dbReference type="PANTHER" id="PTHR11629:SF58">
    <property type="entry name" value="V-TYPE PROTON ATPASE 116 KDA SUBUNIT A 3"/>
    <property type="match status" value="1"/>
</dbReference>
<reference evidence="9" key="1">
    <citation type="submission" date="2022-01" db="EMBL/GenBank/DDBJ databases">
        <title>Genome Sequence Resource for Two Populations of Ditylenchus destructor, the Migratory Endoparasitic Phytonematode.</title>
        <authorList>
            <person name="Zhang H."/>
            <person name="Lin R."/>
            <person name="Xie B."/>
        </authorList>
    </citation>
    <scope>NUCLEOTIDE SEQUENCE</scope>
    <source>
        <strain evidence="9">BazhouSP</strain>
    </source>
</reference>
<feature type="transmembrane region" description="Helical" evidence="8">
    <location>
        <begin position="207"/>
        <end position="237"/>
    </location>
</feature>
<feature type="transmembrane region" description="Helical" evidence="8">
    <location>
        <begin position="357"/>
        <end position="376"/>
    </location>
</feature>
<evidence type="ECO:0000256" key="6">
    <source>
        <dbReference type="ARBA" id="ARBA00023065"/>
    </source>
</evidence>
<evidence type="ECO:0000256" key="5">
    <source>
        <dbReference type="ARBA" id="ARBA00022989"/>
    </source>
</evidence>
<dbReference type="GO" id="GO:0051117">
    <property type="term" value="F:ATPase binding"/>
    <property type="evidence" value="ECO:0007669"/>
    <property type="project" value="TreeGrafter"/>
</dbReference>
<comment type="similarity">
    <text evidence="2 8">Belongs to the V-ATPase 116 kDa subunit family.</text>
</comment>